<evidence type="ECO:0000256" key="7">
    <source>
        <dbReference type="NCBIfam" id="TIGR00188"/>
    </source>
</evidence>
<dbReference type="PANTHER" id="PTHR33992">
    <property type="entry name" value="RIBONUCLEASE P PROTEIN COMPONENT"/>
    <property type="match status" value="1"/>
</dbReference>
<dbReference type="Proteomes" id="UP000676169">
    <property type="component" value="Chromosome"/>
</dbReference>
<gene>
    <name evidence="6 8" type="primary">rnpA</name>
    <name evidence="8" type="ORF">KBB96_05355</name>
</gene>
<keyword evidence="3 6" id="KW-0255">Endonuclease</keyword>
<evidence type="ECO:0000256" key="1">
    <source>
        <dbReference type="ARBA" id="ARBA00022694"/>
    </source>
</evidence>
<evidence type="ECO:0000313" key="8">
    <source>
        <dbReference type="EMBL" id="QUE52319.1"/>
    </source>
</evidence>
<protein>
    <recommendedName>
        <fullName evidence="6 7">Ribonuclease P protein component</fullName>
        <shortName evidence="6">RNase P protein</shortName>
        <shortName evidence="6">RNaseP protein</shortName>
        <ecNumber evidence="6 7">3.1.26.5</ecNumber>
    </recommendedName>
    <alternativeName>
        <fullName evidence="6">Protein C5</fullName>
    </alternativeName>
</protein>
<dbReference type="NCBIfam" id="TIGR00188">
    <property type="entry name" value="rnpA"/>
    <property type="match status" value="1"/>
</dbReference>
<dbReference type="GO" id="GO:0000049">
    <property type="term" value="F:tRNA binding"/>
    <property type="evidence" value="ECO:0007669"/>
    <property type="project" value="UniProtKB-UniRule"/>
</dbReference>
<comment type="subunit">
    <text evidence="6">Consists of a catalytic RNA component (M1 or rnpB) and a protein subunit.</text>
</comment>
<dbReference type="InterPro" id="IPR014721">
    <property type="entry name" value="Ribsml_uS5_D2-typ_fold_subgr"/>
</dbReference>
<sequence>MRLPRKHSMTRRDEFARVRTTGQAKAGRFVVLSTLEDSTLDGIRTGFITTRKSGKAHDRNLLRRRFRAMVRLFAPSFVEPKRFLVTIARPGAAAATYAELEADWVRQAKRLGLFGPNPPRP</sequence>
<evidence type="ECO:0000256" key="2">
    <source>
        <dbReference type="ARBA" id="ARBA00022722"/>
    </source>
</evidence>
<reference evidence="8" key="1">
    <citation type="submission" date="2021-04" db="EMBL/GenBank/DDBJ databases">
        <title>Luteolibacter sp. 32A isolated from the skin of an Anderson's salamander (Ambystoma andersonii).</title>
        <authorList>
            <person name="Spergser J."/>
            <person name="Busse H.-J."/>
        </authorList>
    </citation>
    <scope>NUCLEOTIDE SEQUENCE</scope>
    <source>
        <strain evidence="8">32A</strain>
    </source>
</reference>
<evidence type="ECO:0000256" key="5">
    <source>
        <dbReference type="ARBA" id="ARBA00022884"/>
    </source>
</evidence>
<dbReference type="SUPFAM" id="SSF54211">
    <property type="entry name" value="Ribosomal protein S5 domain 2-like"/>
    <property type="match status" value="1"/>
</dbReference>
<comment type="function">
    <text evidence="6">RNaseP catalyzes the removal of the 5'-leader sequence from pre-tRNA to produce the mature 5'-terminus. It can also cleave other RNA substrates such as 4.5S RNA. The protein component plays an auxiliary but essential role in vivo by binding to the 5'-leader sequence and broadening the substrate specificity of the ribozyme.</text>
</comment>
<organism evidence="8 9">
    <name type="scientific">Luteolibacter ambystomatis</name>
    <dbReference type="NCBI Taxonomy" id="2824561"/>
    <lineage>
        <taxon>Bacteria</taxon>
        <taxon>Pseudomonadati</taxon>
        <taxon>Verrucomicrobiota</taxon>
        <taxon>Verrucomicrobiia</taxon>
        <taxon>Verrucomicrobiales</taxon>
        <taxon>Verrucomicrobiaceae</taxon>
        <taxon>Luteolibacter</taxon>
    </lineage>
</organism>
<comment type="catalytic activity">
    <reaction evidence="6">
        <text>Endonucleolytic cleavage of RNA, removing 5'-extranucleotides from tRNA precursor.</text>
        <dbReference type="EC" id="3.1.26.5"/>
    </reaction>
</comment>
<dbReference type="PANTHER" id="PTHR33992:SF1">
    <property type="entry name" value="RIBONUCLEASE P PROTEIN COMPONENT"/>
    <property type="match status" value="1"/>
</dbReference>
<accession>A0A975J1K7</accession>
<dbReference type="GO" id="GO:0030677">
    <property type="term" value="C:ribonuclease P complex"/>
    <property type="evidence" value="ECO:0007669"/>
    <property type="project" value="TreeGrafter"/>
</dbReference>
<proteinExistence type="inferred from homology"/>
<name>A0A975J1K7_9BACT</name>
<dbReference type="GO" id="GO:0004526">
    <property type="term" value="F:ribonuclease P activity"/>
    <property type="evidence" value="ECO:0007669"/>
    <property type="project" value="UniProtKB-UniRule"/>
</dbReference>
<keyword evidence="1 6" id="KW-0819">tRNA processing</keyword>
<keyword evidence="9" id="KW-1185">Reference proteome</keyword>
<evidence type="ECO:0000313" key="9">
    <source>
        <dbReference type="Proteomes" id="UP000676169"/>
    </source>
</evidence>
<dbReference type="Gene3D" id="3.30.230.10">
    <property type="match status" value="1"/>
</dbReference>
<dbReference type="InterPro" id="IPR020568">
    <property type="entry name" value="Ribosomal_Su5_D2-typ_SF"/>
</dbReference>
<keyword evidence="5 6" id="KW-0694">RNA-binding</keyword>
<comment type="similarity">
    <text evidence="6">Belongs to the RnpA family.</text>
</comment>
<dbReference type="EMBL" id="CP073100">
    <property type="protein sequence ID" value="QUE52319.1"/>
    <property type="molecule type" value="Genomic_DNA"/>
</dbReference>
<evidence type="ECO:0000256" key="3">
    <source>
        <dbReference type="ARBA" id="ARBA00022759"/>
    </source>
</evidence>
<dbReference type="RefSeq" id="WP_211633175.1">
    <property type="nucleotide sequence ID" value="NZ_CP073100.1"/>
</dbReference>
<dbReference type="Pfam" id="PF00825">
    <property type="entry name" value="Ribonuclease_P"/>
    <property type="match status" value="1"/>
</dbReference>
<evidence type="ECO:0000256" key="4">
    <source>
        <dbReference type="ARBA" id="ARBA00022801"/>
    </source>
</evidence>
<dbReference type="HAMAP" id="MF_00227">
    <property type="entry name" value="RNase_P"/>
    <property type="match status" value="1"/>
</dbReference>
<dbReference type="KEGG" id="lamb:KBB96_05355"/>
<dbReference type="GO" id="GO:0042781">
    <property type="term" value="F:3'-tRNA processing endoribonuclease activity"/>
    <property type="evidence" value="ECO:0007669"/>
    <property type="project" value="TreeGrafter"/>
</dbReference>
<keyword evidence="4 6" id="KW-0378">Hydrolase</keyword>
<keyword evidence="2 6" id="KW-0540">Nuclease</keyword>
<evidence type="ECO:0000256" key="6">
    <source>
        <dbReference type="HAMAP-Rule" id="MF_00227"/>
    </source>
</evidence>
<dbReference type="EC" id="3.1.26.5" evidence="6 7"/>
<dbReference type="InterPro" id="IPR000100">
    <property type="entry name" value="RNase_P"/>
</dbReference>
<dbReference type="AlphaFoldDB" id="A0A975J1K7"/>
<dbReference type="GO" id="GO:0001682">
    <property type="term" value="P:tRNA 5'-leader removal"/>
    <property type="evidence" value="ECO:0007669"/>
    <property type="project" value="UniProtKB-UniRule"/>
</dbReference>